<dbReference type="GO" id="GO:0008889">
    <property type="term" value="F:glycerophosphodiester phosphodiesterase activity"/>
    <property type="evidence" value="ECO:0007669"/>
    <property type="project" value="UniProtKB-EC"/>
</dbReference>
<reference evidence="2" key="1">
    <citation type="submission" date="2018-06" db="EMBL/GenBank/DDBJ databases">
        <authorList>
            <person name="Zhirakovskaya E."/>
        </authorList>
    </citation>
    <scope>NUCLEOTIDE SEQUENCE</scope>
</reference>
<evidence type="ECO:0000259" key="1">
    <source>
        <dbReference type="PROSITE" id="PS51704"/>
    </source>
</evidence>
<dbReference type="EMBL" id="UOEP01000111">
    <property type="protein sequence ID" value="VAW20042.1"/>
    <property type="molecule type" value="Genomic_DNA"/>
</dbReference>
<accession>A0A3B0U087</accession>
<sequence>MKLTTILLFVVLSVTCMAQVQFIGHRGASYLAPENTLASLKLGYELGADAVEIDVYLSADNRVMVIHDKSTKRTCKGKNFEIKTTPSILLRELDAGSYKGKEFKDERIPFLSEVIKLIPPGKKLVVEIKCGSEVLPYIKRVIEKEGKSGQIVFISFGWQTILDTKKAFPDNDCYWLSAIKARVHSKIKKVKEAGLQGVNLKHSIIDEDLVTLANNLNLEVLAWTVDDPEEAKRLIGLGVKFITTNRPKWLKEQVLN</sequence>
<dbReference type="GO" id="GO:0006629">
    <property type="term" value="P:lipid metabolic process"/>
    <property type="evidence" value="ECO:0007669"/>
    <property type="project" value="InterPro"/>
</dbReference>
<dbReference type="AlphaFoldDB" id="A0A3B0U087"/>
<dbReference type="InterPro" id="IPR017946">
    <property type="entry name" value="PLC-like_Pdiesterase_TIM-brl"/>
</dbReference>
<gene>
    <name evidence="2" type="ORF">MNBD_BACTEROID01-701</name>
</gene>
<dbReference type="InterPro" id="IPR030395">
    <property type="entry name" value="GP_PDE_dom"/>
</dbReference>
<dbReference type="SUPFAM" id="SSF51695">
    <property type="entry name" value="PLC-like phosphodiesterases"/>
    <property type="match status" value="1"/>
</dbReference>
<dbReference type="PANTHER" id="PTHR46211">
    <property type="entry name" value="GLYCEROPHOSPHORYL DIESTER PHOSPHODIESTERASE"/>
    <property type="match status" value="1"/>
</dbReference>
<protein>
    <submittedName>
        <fullName evidence="2">Glycerophosphoryl diester phosphodiesterase</fullName>
        <ecNumber evidence="2">3.1.4.46</ecNumber>
    </submittedName>
</protein>
<keyword evidence="2" id="KW-0378">Hydrolase</keyword>
<organism evidence="2">
    <name type="scientific">hydrothermal vent metagenome</name>
    <dbReference type="NCBI Taxonomy" id="652676"/>
    <lineage>
        <taxon>unclassified sequences</taxon>
        <taxon>metagenomes</taxon>
        <taxon>ecological metagenomes</taxon>
    </lineage>
</organism>
<dbReference type="EC" id="3.1.4.46" evidence="2"/>
<dbReference type="PANTHER" id="PTHR46211:SF1">
    <property type="entry name" value="GLYCEROPHOSPHODIESTER PHOSPHODIESTERASE, CYTOPLASMIC"/>
    <property type="match status" value="1"/>
</dbReference>
<feature type="domain" description="GP-PDE" evidence="1">
    <location>
        <begin position="20"/>
        <end position="254"/>
    </location>
</feature>
<dbReference type="PROSITE" id="PS51704">
    <property type="entry name" value="GP_PDE"/>
    <property type="match status" value="1"/>
</dbReference>
<proteinExistence type="predicted"/>
<evidence type="ECO:0000313" key="2">
    <source>
        <dbReference type="EMBL" id="VAW20042.1"/>
    </source>
</evidence>
<dbReference type="Pfam" id="PF03009">
    <property type="entry name" value="GDPD"/>
    <property type="match status" value="1"/>
</dbReference>
<name>A0A3B0U087_9ZZZZ</name>
<dbReference type="Gene3D" id="3.20.20.190">
    <property type="entry name" value="Phosphatidylinositol (PI) phosphodiesterase"/>
    <property type="match status" value="1"/>
</dbReference>